<dbReference type="PATRIC" id="fig|45067.4.peg.1099"/>
<dbReference type="NCBIfam" id="NF000756">
    <property type="entry name" value="PRK00047.1"/>
    <property type="match status" value="1"/>
</dbReference>
<dbReference type="PROSITE" id="PS00933">
    <property type="entry name" value="FGGY_KINASES_1"/>
    <property type="match status" value="1"/>
</dbReference>
<dbReference type="GO" id="GO:0005829">
    <property type="term" value="C:cytosol"/>
    <property type="evidence" value="ECO:0007669"/>
    <property type="project" value="TreeGrafter"/>
</dbReference>
<dbReference type="NCBIfam" id="TIGR01311">
    <property type="entry name" value="glycerol_kin"/>
    <property type="match status" value="1"/>
</dbReference>
<evidence type="ECO:0000259" key="13">
    <source>
        <dbReference type="Pfam" id="PF02782"/>
    </source>
</evidence>
<dbReference type="AlphaFoldDB" id="A0A0W0VRZ3"/>
<sequence>MNYLLAIDQGTSSTRAMIYSPTGQLITSSQYSLTQLYPQPGWVEHDPEEIWKKTLQAIKDVVTNVGAEKVLACGITNQRETTVVWDKQSGKCLAHAIVWQDRRTEAFCQSLSDLSNLLQQKAGLLPDPYFSASKLHWLLENIPEARTLATKNQLAFGTIDSFLIWRLTNGRSHLTDVTNASRTLLFNIHNRQWDEELLALFQIPMSVLPEVCPSDAQFGVIDKEHLGAPIPITGVAGDQQAALIGQRCFANGMIKATFGTGGFLLMNTGSKPVRSEHRLLTTIAYQIKGDLAYGLEGSLYHAGTTVKWLRDEMKLIETAAETEALAKSLDSNEGVYLLPTFTGLGAPHWLSTSGATIIGLIRTSNRAHFARAALESVGYLTRDVLSCMRDDSGLKLGLLRVDGGMAVNQWFLQFLASQCGLTVQRPQDIETTAQGAAMLAALGCGLVSSMDALEESWICEKEFYASTETETVEADYQGWKAALEMIKGKVI</sequence>
<dbReference type="GO" id="GO:0004370">
    <property type="term" value="F:glycerol kinase activity"/>
    <property type="evidence" value="ECO:0007669"/>
    <property type="project" value="UniProtKB-EC"/>
</dbReference>
<evidence type="ECO:0000256" key="3">
    <source>
        <dbReference type="ARBA" id="ARBA00012099"/>
    </source>
</evidence>
<evidence type="ECO:0000313" key="14">
    <source>
        <dbReference type="EMBL" id="KTD22810.1"/>
    </source>
</evidence>
<dbReference type="Pfam" id="PF00370">
    <property type="entry name" value="FGGY_N"/>
    <property type="match status" value="1"/>
</dbReference>
<feature type="domain" description="Carbohydrate kinase FGGY N-terminal" evidence="12">
    <location>
        <begin position="3"/>
        <end position="245"/>
    </location>
</feature>
<dbReference type="EC" id="2.7.1.30" evidence="3"/>
<comment type="pathway">
    <text evidence="1">Polyol metabolism; glycerol degradation via glycerol kinase pathway; sn-glycerol 3-phosphate from glycerol: step 1/1.</text>
</comment>
<dbReference type="InterPro" id="IPR018484">
    <property type="entry name" value="FGGY_N"/>
</dbReference>
<name>A0A0W0VRZ3_9GAMM</name>
<comment type="caution">
    <text evidence="14">The sequence shown here is derived from an EMBL/GenBank/DDBJ whole genome shotgun (WGS) entry which is preliminary data.</text>
</comment>
<dbReference type="CDD" id="cd07786">
    <property type="entry name" value="FGGY_EcGK_like"/>
    <property type="match status" value="1"/>
</dbReference>
<dbReference type="eggNOG" id="COG0554">
    <property type="taxonomic scope" value="Bacteria"/>
</dbReference>
<dbReference type="InterPro" id="IPR005999">
    <property type="entry name" value="Glycerol_kin"/>
</dbReference>
<evidence type="ECO:0000256" key="2">
    <source>
        <dbReference type="ARBA" id="ARBA00009156"/>
    </source>
</evidence>
<dbReference type="RefSeq" id="WP_058387150.1">
    <property type="nucleotide sequence ID" value="NZ_CAAAJD010000022.1"/>
</dbReference>
<dbReference type="GO" id="GO:0019563">
    <property type="term" value="P:glycerol catabolic process"/>
    <property type="evidence" value="ECO:0007669"/>
    <property type="project" value="TreeGrafter"/>
</dbReference>
<dbReference type="PANTHER" id="PTHR10196">
    <property type="entry name" value="SUGAR KINASE"/>
    <property type="match status" value="1"/>
</dbReference>
<reference evidence="14 15" key="1">
    <citation type="submission" date="2015-11" db="EMBL/GenBank/DDBJ databases">
        <title>Genomic analysis of 38 Legionella species identifies large and diverse effector repertoires.</title>
        <authorList>
            <person name="Burstein D."/>
            <person name="Amaro F."/>
            <person name="Zusman T."/>
            <person name="Lifshitz Z."/>
            <person name="Cohen O."/>
            <person name="Gilbert J.A."/>
            <person name="Pupko T."/>
            <person name="Shuman H.A."/>
            <person name="Segal G."/>
        </authorList>
    </citation>
    <scope>NUCLEOTIDE SEQUENCE [LARGE SCALE GENOMIC DNA]</scope>
    <source>
        <strain evidence="14 15">ATCC 49751</strain>
    </source>
</reference>
<dbReference type="PIRSF" id="PIRSF000538">
    <property type="entry name" value="GlpK"/>
    <property type="match status" value="1"/>
</dbReference>
<dbReference type="Proteomes" id="UP000054869">
    <property type="component" value="Unassembled WGS sequence"/>
</dbReference>
<dbReference type="OrthoDB" id="9805576at2"/>
<keyword evidence="5" id="KW-0547">Nucleotide-binding</keyword>
<dbReference type="InterPro" id="IPR018483">
    <property type="entry name" value="Carb_kinase_FGGY_CS"/>
</dbReference>
<evidence type="ECO:0000256" key="4">
    <source>
        <dbReference type="ARBA" id="ARBA00022679"/>
    </source>
</evidence>
<dbReference type="InterPro" id="IPR018485">
    <property type="entry name" value="FGGY_C"/>
</dbReference>
<evidence type="ECO:0000256" key="8">
    <source>
        <dbReference type="ARBA" id="ARBA00022840"/>
    </source>
</evidence>
<organism evidence="14 15">
    <name type="scientific">Legionella lansingensis</name>
    <dbReference type="NCBI Taxonomy" id="45067"/>
    <lineage>
        <taxon>Bacteria</taxon>
        <taxon>Pseudomonadati</taxon>
        <taxon>Pseudomonadota</taxon>
        <taxon>Gammaproteobacteria</taxon>
        <taxon>Legionellales</taxon>
        <taxon>Legionellaceae</taxon>
        <taxon>Legionella</taxon>
    </lineage>
</organism>
<dbReference type="PANTHER" id="PTHR10196:SF78">
    <property type="entry name" value="GLYCEROL KINASE"/>
    <property type="match status" value="1"/>
</dbReference>
<dbReference type="GO" id="GO:0005524">
    <property type="term" value="F:ATP binding"/>
    <property type="evidence" value="ECO:0007669"/>
    <property type="project" value="UniProtKB-KW"/>
</dbReference>
<feature type="domain" description="Carbohydrate kinase FGGY C-terminal" evidence="13">
    <location>
        <begin position="256"/>
        <end position="442"/>
    </location>
</feature>
<dbReference type="STRING" id="45067.Llan_1051"/>
<dbReference type="PROSITE" id="PS00445">
    <property type="entry name" value="FGGY_KINASES_2"/>
    <property type="match status" value="1"/>
</dbReference>
<dbReference type="Pfam" id="PF02782">
    <property type="entry name" value="FGGY_C"/>
    <property type="match status" value="1"/>
</dbReference>
<dbReference type="FunFam" id="3.30.420.40:FF:000008">
    <property type="entry name" value="Glycerol kinase"/>
    <property type="match status" value="1"/>
</dbReference>
<evidence type="ECO:0000313" key="15">
    <source>
        <dbReference type="Proteomes" id="UP000054869"/>
    </source>
</evidence>
<dbReference type="GO" id="GO:0006072">
    <property type="term" value="P:glycerol-3-phosphate metabolic process"/>
    <property type="evidence" value="ECO:0007669"/>
    <property type="project" value="InterPro"/>
</dbReference>
<keyword evidence="4 11" id="KW-0808">Transferase</keyword>
<evidence type="ECO:0000259" key="12">
    <source>
        <dbReference type="Pfam" id="PF00370"/>
    </source>
</evidence>
<comment type="catalytic activity">
    <reaction evidence="10">
        <text>glycerol + ATP = sn-glycerol 3-phosphate + ADP + H(+)</text>
        <dbReference type="Rhea" id="RHEA:21644"/>
        <dbReference type="ChEBI" id="CHEBI:15378"/>
        <dbReference type="ChEBI" id="CHEBI:17754"/>
        <dbReference type="ChEBI" id="CHEBI:30616"/>
        <dbReference type="ChEBI" id="CHEBI:57597"/>
        <dbReference type="ChEBI" id="CHEBI:456216"/>
        <dbReference type="EC" id="2.7.1.30"/>
    </reaction>
</comment>
<evidence type="ECO:0000256" key="10">
    <source>
        <dbReference type="ARBA" id="ARBA00052101"/>
    </source>
</evidence>
<dbReference type="SUPFAM" id="SSF53067">
    <property type="entry name" value="Actin-like ATPase domain"/>
    <property type="match status" value="2"/>
</dbReference>
<evidence type="ECO:0000256" key="1">
    <source>
        <dbReference type="ARBA" id="ARBA00005190"/>
    </source>
</evidence>
<keyword evidence="6 11" id="KW-0418">Kinase</keyword>
<dbReference type="Gene3D" id="3.30.420.40">
    <property type="match status" value="2"/>
</dbReference>
<keyword evidence="7" id="KW-0319">Glycerol metabolism</keyword>
<evidence type="ECO:0000256" key="11">
    <source>
        <dbReference type="RuleBase" id="RU003733"/>
    </source>
</evidence>
<proteinExistence type="inferred from homology"/>
<dbReference type="EMBL" id="LNYI01000021">
    <property type="protein sequence ID" value="KTD22810.1"/>
    <property type="molecule type" value="Genomic_DNA"/>
</dbReference>
<accession>A0A0W0VRZ3</accession>
<evidence type="ECO:0000256" key="6">
    <source>
        <dbReference type="ARBA" id="ARBA00022777"/>
    </source>
</evidence>
<dbReference type="InterPro" id="IPR043129">
    <property type="entry name" value="ATPase_NBD"/>
</dbReference>
<evidence type="ECO:0000256" key="5">
    <source>
        <dbReference type="ARBA" id="ARBA00022741"/>
    </source>
</evidence>
<keyword evidence="15" id="KW-1185">Reference proteome</keyword>
<evidence type="ECO:0000256" key="7">
    <source>
        <dbReference type="ARBA" id="ARBA00022798"/>
    </source>
</evidence>
<evidence type="ECO:0000256" key="9">
    <source>
        <dbReference type="ARBA" id="ARBA00043149"/>
    </source>
</evidence>
<protein>
    <recommendedName>
        <fullName evidence="3">glycerol kinase</fullName>
        <ecNumber evidence="3">2.7.1.30</ecNumber>
    </recommendedName>
    <alternativeName>
        <fullName evidence="9">ATP:glycerol 3-phosphotransferase</fullName>
    </alternativeName>
</protein>
<dbReference type="FunFam" id="3.30.420.40:FF:000007">
    <property type="entry name" value="Glycerol kinase"/>
    <property type="match status" value="1"/>
</dbReference>
<comment type="similarity">
    <text evidence="2 11">Belongs to the FGGY kinase family.</text>
</comment>
<keyword evidence="8" id="KW-0067">ATP-binding</keyword>
<dbReference type="InterPro" id="IPR000577">
    <property type="entry name" value="Carb_kinase_FGGY"/>
</dbReference>
<gene>
    <name evidence="14" type="primary">glpK</name>
    <name evidence="14" type="ORF">Llan_1051</name>
</gene>